<protein>
    <submittedName>
        <fullName evidence="12">Patatin-like phospholipase family protein</fullName>
    </submittedName>
</protein>
<dbReference type="CDD" id="cd00038">
    <property type="entry name" value="CAP_ED"/>
    <property type="match status" value="1"/>
</dbReference>
<evidence type="ECO:0000256" key="9">
    <source>
        <dbReference type="PROSITE-ProRule" id="PRU01161"/>
    </source>
</evidence>
<evidence type="ECO:0000256" key="5">
    <source>
        <dbReference type="ARBA" id="ARBA00022963"/>
    </source>
</evidence>
<feature type="short sequence motif" description="DGA/G" evidence="9">
    <location>
        <begin position="475"/>
        <end position="477"/>
    </location>
</feature>
<evidence type="ECO:0000313" key="12">
    <source>
        <dbReference type="EMBL" id="WQQ24502.1"/>
    </source>
</evidence>
<feature type="short sequence motif" description="GXGXXG" evidence="9">
    <location>
        <begin position="332"/>
        <end position="337"/>
    </location>
</feature>
<dbReference type="PANTHER" id="PTHR14226">
    <property type="entry name" value="NEUROPATHY TARGET ESTERASE/SWISS CHEESE D.MELANOGASTER"/>
    <property type="match status" value="1"/>
</dbReference>
<dbReference type="Gene3D" id="2.60.120.10">
    <property type="entry name" value="Jelly Rolls"/>
    <property type="match status" value="1"/>
</dbReference>
<dbReference type="SUPFAM" id="SSF52151">
    <property type="entry name" value="FabD/lysophospholipase-like"/>
    <property type="match status" value="1"/>
</dbReference>
<feature type="active site" description="Proton acceptor" evidence="9">
    <location>
        <position position="475"/>
    </location>
</feature>
<name>A0ABZ0ZIY1_9ACTN</name>
<comment type="similarity">
    <text evidence="2">Belongs to the NTE family.</text>
</comment>
<evidence type="ECO:0000256" key="6">
    <source>
        <dbReference type="ARBA" id="ARBA00022989"/>
    </source>
</evidence>
<feature type="short sequence motif" description="GXSXG" evidence="9">
    <location>
        <begin position="359"/>
        <end position="363"/>
    </location>
</feature>
<keyword evidence="7 9" id="KW-0443">Lipid metabolism</keyword>
<keyword evidence="6" id="KW-1133">Transmembrane helix</keyword>
<feature type="domain" description="Cyclic nucleotide-binding" evidence="10">
    <location>
        <begin position="20"/>
        <end position="123"/>
    </location>
</feature>
<dbReference type="SMART" id="SM00100">
    <property type="entry name" value="cNMP"/>
    <property type="match status" value="1"/>
</dbReference>
<sequence length="602" mass="64425">MRTIRAEPRHAVGALASCTVFQGMPPERLEELARTMEWTVLDRGEVLMRTGDPGDDLYVVAGGRLNVAVAGADGTETIVREIGRGSTVGEVALLTGSRRTATVRAVRDTLVGRLSRASFEHLMEEDPRGALELTRVVAGWLLPGSPPRRNSAPATVALVPAAGIDAREVAARIGAAIPLQALDAPAVDQAVGEGAARSPAGSPHERALADYLDAAEVEHSLILLTADPEPDSPWTERVLRRADRVLVAAPGGVRPDRVTRAQLIRIARTAPEVPRELVFVRQSGQPAPGITALWREAGGFTRQSHVLADADADWQRLGRHLTGRATGLVLGGGGARGFAHIGVLRALIESGIEIDRVGGSSMGALVGGLWSIGLAPDEIVEANREIWHEIRPLKGFTFPFVALHGSGRSRTAMQGCFGDRRIEDQARDFFCTSTNLTRNRSMVHASGPLARYVLASVSIPGIVAPVIDRGELLVDGGVLDNLPVDPMSSTGAGTIYASDVSPPRTFSVGLHWEDAPGLIDVIRHRVRRGAGTAFPSIVRILERTATLASDRAASTQRLRDDVRFIAPPVGPYDTLDMSRLDEIVEVGYRSALEAISQWSEEK</sequence>
<keyword evidence="3" id="KW-0812">Transmembrane</keyword>
<accession>A0ABZ0ZIY1</accession>
<dbReference type="InterPro" id="IPR014710">
    <property type="entry name" value="RmlC-like_jellyroll"/>
</dbReference>
<dbReference type="EMBL" id="CP141059">
    <property type="protein sequence ID" value="WQQ24502.1"/>
    <property type="molecule type" value="Genomic_DNA"/>
</dbReference>
<dbReference type="InterPro" id="IPR018488">
    <property type="entry name" value="cNMP-bd_CS"/>
</dbReference>
<dbReference type="PROSITE" id="PS01237">
    <property type="entry name" value="UPF0028"/>
    <property type="match status" value="1"/>
</dbReference>
<keyword evidence="4 9" id="KW-0378">Hydrolase</keyword>
<evidence type="ECO:0000256" key="3">
    <source>
        <dbReference type="ARBA" id="ARBA00022692"/>
    </source>
</evidence>
<dbReference type="InterPro" id="IPR056556">
    <property type="entry name" value="NTE1_P-loop_dom"/>
</dbReference>
<dbReference type="CDD" id="cd07205">
    <property type="entry name" value="Pat_PNPLA6_PNPLA7_NTE1_like"/>
    <property type="match status" value="1"/>
</dbReference>
<dbReference type="Pfam" id="PF01734">
    <property type="entry name" value="Patatin"/>
    <property type="match status" value="1"/>
</dbReference>
<dbReference type="PANTHER" id="PTHR14226:SF29">
    <property type="entry name" value="NEUROPATHY TARGET ESTERASE SWS"/>
    <property type="match status" value="1"/>
</dbReference>
<evidence type="ECO:0000256" key="1">
    <source>
        <dbReference type="ARBA" id="ARBA00004370"/>
    </source>
</evidence>
<dbReference type="PROSITE" id="PS50042">
    <property type="entry name" value="CNMP_BINDING_3"/>
    <property type="match status" value="1"/>
</dbReference>
<keyword evidence="5 9" id="KW-0442">Lipid degradation</keyword>
<evidence type="ECO:0000256" key="2">
    <source>
        <dbReference type="ARBA" id="ARBA00006636"/>
    </source>
</evidence>
<evidence type="ECO:0000259" key="10">
    <source>
        <dbReference type="PROSITE" id="PS50042"/>
    </source>
</evidence>
<dbReference type="InterPro" id="IPR018490">
    <property type="entry name" value="cNMP-bd_dom_sf"/>
</dbReference>
<comment type="subcellular location">
    <subcellularLocation>
        <location evidence="1">Membrane</location>
    </subcellularLocation>
</comment>
<keyword evidence="13" id="KW-1185">Reference proteome</keyword>
<dbReference type="PROSITE" id="PS00889">
    <property type="entry name" value="CNMP_BINDING_2"/>
    <property type="match status" value="1"/>
</dbReference>
<dbReference type="SUPFAM" id="SSF51206">
    <property type="entry name" value="cAMP-binding domain-like"/>
    <property type="match status" value="1"/>
</dbReference>
<feature type="active site" description="Nucleophile" evidence="9">
    <location>
        <position position="361"/>
    </location>
</feature>
<organism evidence="12 13">
    <name type="scientific">Nocardioides bizhenqiangii</name>
    <dbReference type="NCBI Taxonomy" id="3095076"/>
    <lineage>
        <taxon>Bacteria</taxon>
        <taxon>Bacillati</taxon>
        <taxon>Actinomycetota</taxon>
        <taxon>Actinomycetes</taxon>
        <taxon>Propionibacteriales</taxon>
        <taxon>Nocardioidaceae</taxon>
        <taxon>Nocardioides</taxon>
    </lineage>
</organism>
<evidence type="ECO:0000256" key="4">
    <source>
        <dbReference type="ARBA" id="ARBA00022801"/>
    </source>
</evidence>
<dbReference type="Pfam" id="PF24179">
    <property type="entry name" value="NTE_Ploop"/>
    <property type="match status" value="1"/>
</dbReference>
<dbReference type="Gene3D" id="3.40.1090.10">
    <property type="entry name" value="Cytosolic phospholipase A2 catalytic domain"/>
    <property type="match status" value="2"/>
</dbReference>
<evidence type="ECO:0000259" key="11">
    <source>
        <dbReference type="PROSITE" id="PS51635"/>
    </source>
</evidence>
<dbReference type="Proteomes" id="UP001327225">
    <property type="component" value="Chromosome"/>
</dbReference>
<dbReference type="InterPro" id="IPR050301">
    <property type="entry name" value="NTE"/>
</dbReference>
<evidence type="ECO:0000256" key="7">
    <source>
        <dbReference type="ARBA" id="ARBA00023098"/>
    </source>
</evidence>
<dbReference type="RefSeq" id="WP_322936256.1">
    <property type="nucleotide sequence ID" value="NZ_CP141059.1"/>
</dbReference>
<dbReference type="PROSITE" id="PS51635">
    <property type="entry name" value="PNPLA"/>
    <property type="match status" value="1"/>
</dbReference>
<dbReference type="Pfam" id="PF00027">
    <property type="entry name" value="cNMP_binding"/>
    <property type="match status" value="1"/>
</dbReference>
<evidence type="ECO:0000256" key="8">
    <source>
        <dbReference type="ARBA" id="ARBA00023136"/>
    </source>
</evidence>
<dbReference type="InterPro" id="IPR001423">
    <property type="entry name" value="LysoPLipase_patatin_CS"/>
</dbReference>
<gene>
    <name evidence="12" type="ORF">SHK19_11005</name>
</gene>
<proteinExistence type="inferred from homology"/>
<evidence type="ECO:0000313" key="13">
    <source>
        <dbReference type="Proteomes" id="UP001327225"/>
    </source>
</evidence>
<keyword evidence="8" id="KW-0472">Membrane</keyword>
<dbReference type="InterPro" id="IPR016035">
    <property type="entry name" value="Acyl_Trfase/lysoPLipase"/>
</dbReference>
<dbReference type="InterPro" id="IPR000595">
    <property type="entry name" value="cNMP-bd_dom"/>
</dbReference>
<reference evidence="13" key="1">
    <citation type="submission" date="2023-12" db="EMBL/GenBank/DDBJ databases">
        <title>Novel species in genus Nocardioides.</title>
        <authorList>
            <person name="Zhou H."/>
        </authorList>
    </citation>
    <scope>NUCLEOTIDE SEQUENCE [LARGE SCALE GENOMIC DNA]</scope>
    <source>
        <strain evidence="13">HM61</strain>
    </source>
</reference>
<dbReference type="InterPro" id="IPR002641">
    <property type="entry name" value="PNPLA_dom"/>
</dbReference>
<feature type="domain" description="PNPLA" evidence="11">
    <location>
        <begin position="328"/>
        <end position="488"/>
    </location>
</feature>